<dbReference type="GO" id="GO:0016020">
    <property type="term" value="C:membrane"/>
    <property type="evidence" value="ECO:0007669"/>
    <property type="project" value="TreeGrafter"/>
</dbReference>
<dbReference type="InterPro" id="IPR000639">
    <property type="entry name" value="Epox_hydrolase-like"/>
</dbReference>
<dbReference type="PRINTS" id="PR00412">
    <property type="entry name" value="EPOXHYDRLASE"/>
</dbReference>
<dbReference type="PANTHER" id="PTHR43798:SF33">
    <property type="entry name" value="HYDROLASE, PUTATIVE (AFU_ORTHOLOGUE AFUA_2G14860)-RELATED"/>
    <property type="match status" value="1"/>
</dbReference>
<sequence length="296" mass="31692">MAAFERHHASIGGVETHYLTGGKGNGPVLMLLHGGSPGLSPFCGGTHLWGGILDRLAETRRLIVPDLLGSGETGPASGLLTIDAMAEHIIALIEAESRDPVHLLGHDLGGLVALWVAITSPKHLASLTIVSSNAASPTGDGVENLSLISPPAPLWSADSQGWAYDRLSYSHHHIDEALIEASVAAAGKAGHQAYAKPDLPASDSDLFTSIMRTKSRFFRVGREEGVQVPTQIIWAKNDPLVSVDHGVWLYRIIAAKQRAAQFHLINRSGSFPFREQPDEFLRLLLAFEDGLMAEAA</sequence>
<dbReference type="InterPro" id="IPR029058">
    <property type="entry name" value="AB_hydrolase_fold"/>
</dbReference>
<dbReference type="PRINTS" id="PR00111">
    <property type="entry name" value="ABHYDROLASE"/>
</dbReference>
<reference evidence="3" key="1">
    <citation type="submission" date="2017-04" db="EMBL/GenBank/DDBJ databases">
        <authorList>
            <person name="Varghese N."/>
            <person name="Submissions S."/>
        </authorList>
    </citation>
    <scope>NUCLEOTIDE SEQUENCE [LARGE SCALE GENOMIC DNA]</scope>
    <source>
        <strain evidence="3">B4P</strain>
    </source>
</reference>
<name>A0A1X7G1Q4_9HYPH</name>
<evidence type="ECO:0000313" key="3">
    <source>
        <dbReference type="Proteomes" id="UP000192903"/>
    </source>
</evidence>
<dbReference type="SUPFAM" id="SSF53474">
    <property type="entry name" value="alpha/beta-Hydrolases"/>
    <property type="match status" value="1"/>
</dbReference>
<dbReference type="Pfam" id="PF00561">
    <property type="entry name" value="Abhydrolase_1"/>
    <property type="match status" value="1"/>
</dbReference>
<evidence type="ECO:0000313" key="2">
    <source>
        <dbReference type="EMBL" id="SMF62374.1"/>
    </source>
</evidence>
<dbReference type="EMBL" id="FXAF01000010">
    <property type="protein sequence ID" value="SMF62374.1"/>
    <property type="molecule type" value="Genomic_DNA"/>
</dbReference>
<keyword evidence="3" id="KW-1185">Reference proteome</keyword>
<dbReference type="AlphaFoldDB" id="A0A1X7G1Q4"/>
<dbReference type="InterPro" id="IPR050266">
    <property type="entry name" value="AB_hydrolase_sf"/>
</dbReference>
<proteinExistence type="predicted"/>
<dbReference type="GO" id="GO:0003824">
    <property type="term" value="F:catalytic activity"/>
    <property type="evidence" value="ECO:0007669"/>
    <property type="project" value="InterPro"/>
</dbReference>
<dbReference type="Proteomes" id="UP000192903">
    <property type="component" value="Unassembled WGS sequence"/>
</dbReference>
<dbReference type="PANTHER" id="PTHR43798">
    <property type="entry name" value="MONOACYLGLYCEROL LIPASE"/>
    <property type="match status" value="1"/>
</dbReference>
<organism evidence="2 3">
    <name type="scientific">Xaviernesmea oryzae</name>
    <dbReference type="NCBI Taxonomy" id="464029"/>
    <lineage>
        <taxon>Bacteria</taxon>
        <taxon>Pseudomonadati</taxon>
        <taxon>Pseudomonadota</taxon>
        <taxon>Alphaproteobacteria</taxon>
        <taxon>Hyphomicrobiales</taxon>
        <taxon>Rhizobiaceae</taxon>
        <taxon>Rhizobium/Agrobacterium group</taxon>
        <taxon>Xaviernesmea</taxon>
    </lineage>
</organism>
<feature type="domain" description="AB hydrolase-1" evidence="1">
    <location>
        <begin position="27"/>
        <end position="251"/>
    </location>
</feature>
<evidence type="ECO:0000259" key="1">
    <source>
        <dbReference type="Pfam" id="PF00561"/>
    </source>
</evidence>
<accession>A0A1X7G1Q4</accession>
<dbReference type="Gene3D" id="3.40.50.1820">
    <property type="entry name" value="alpha/beta hydrolase"/>
    <property type="match status" value="1"/>
</dbReference>
<dbReference type="STRING" id="464029.SAMN02982989_0010"/>
<dbReference type="InterPro" id="IPR000073">
    <property type="entry name" value="AB_hydrolase_1"/>
</dbReference>
<gene>
    <name evidence="2" type="ORF">SAMN02982989_0010</name>
</gene>
<dbReference type="OrthoDB" id="9780765at2"/>
<protein>
    <submittedName>
        <fullName evidence="2">Pimeloyl-ACP methyl ester carboxylesterase</fullName>
    </submittedName>
</protein>
<dbReference type="RefSeq" id="WP_085424043.1">
    <property type="nucleotide sequence ID" value="NZ_FXAF01000010.1"/>
</dbReference>